<dbReference type="SMART" id="SM00798">
    <property type="entry name" value="AICARFT_IMPCHas"/>
    <property type="match status" value="1"/>
</dbReference>
<protein>
    <recommendedName>
        <fullName evidence="10">MGS-like domain-containing protein</fullName>
    </recommendedName>
</protein>
<evidence type="ECO:0000256" key="5">
    <source>
        <dbReference type="ARBA" id="ARBA00022490"/>
    </source>
</evidence>
<dbReference type="SUPFAM" id="SSF52335">
    <property type="entry name" value="Methylglyoxal synthase-like"/>
    <property type="match status" value="1"/>
</dbReference>
<dbReference type="InterPro" id="IPR024051">
    <property type="entry name" value="AICAR_Tfase_dup_dom_sf"/>
</dbReference>
<keyword evidence="9" id="KW-0511">Multifunctional enzyme</keyword>
<dbReference type="InterPro" id="IPR002695">
    <property type="entry name" value="PurH-like"/>
</dbReference>
<dbReference type="InterPro" id="IPR011607">
    <property type="entry name" value="MGS-like_dom"/>
</dbReference>
<evidence type="ECO:0000256" key="8">
    <source>
        <dbReference type="ARBA" id="ARBA00022801"/>
    </source>
</evidence>
<comment type="subcellular location">
    <subcellularLocation>
        <location evidence="1">Cytoplasm</location>
        <location evidence="1">Cytosol</location>
    </subcellularLocation>
</comment>
<reference evidence="11" key="1">
    <citation type="submission" date="2018-11" db="EMBL/GenBank/DDBJ databases">
        <title>A distinct lineage of giant viruses engineers rhodopsin photosystems in predatory marine eukaryotes.</title>
        <authorList>
            <person name="Needham D.M."/>
            <person name="Yoshizawa S."/>
            <person name="Hosaka T."/>
            <person name="Poirier C."/>
            <person name="Choi C.-J."/>
            <person name="Hehenberger E."/>
            <person name="Irwin N.A.T."/>
            <person name="Wilken S."/>
            <person name="Yung C.-M."/>
            <person name="Bachy C."/>
            <person name="Kurihara R."/>
            <person name="Nakajima Y."/>
            <person name="Kojima K."/>
            <person name="Kimura-Someya T."/>
            <person name="Leonard G."/>
            <person name="Malmstrom R.R."/>
            <person name="Mende D."/>
            <person name="Olson D.K."/>
            <person name="Sudo Y."/>
            <person name="Sudek S."/>
            <person name="Richards T.A."/>
            <person name="DeLong E.F."/>
            <person name="Keeling P.J."/>
            <person name="Santoro A.E."/>
            <person name="Shirouzu M."/>
            <person name="Iwasaki W."/>
            <person name="Worden A.Z."/>
        </authorList>
    </citation>
    <scope>NUCLEOTIDE SEQUENCE</scope>
</reference>
<gene>
    <name evidence="11" type="ORF">3_28</name>
</gene>
<dbReference type="PROSITE" id="PS51855">
    <property type="entry name" value="MGS"/>
    <property type="match status" value="1"/>
</dbReference>
<evidence type="ECO:0000259" key="10">
    <source>
        <dbReference type="PROSITE" id="PS51855"/>
    </source>
</evidence>
<evidence type="ECO:0000256" key="9">
    <source>
        <dbReference type="ARBA" id="ARBA00023268"/>
    </source>
</evidence>
<dbReference type="SUPFAM" id="SSF53927">
    <property type="entry name" value="Cytidine deaminase-like"/>
    <property type="match status" value="1"/>
</dbReference>
<evidence type="ECO:0000256" key="6">
    <source>
        <dbReference type="ARBA" id="ARBA00022679"/>
    </source>
</evidence>
<evidence type="ECO:0000256" key="3">
    <source>
        <dbReference type="ARBA" id="ARBA00004954"/>
    </source>
</evidence>
<dbReference type="SMART" id="SM00851">
    <property type="entry name" value="MGS"/>
    <property type="match status" value="1"/>
</dbReference>
<evidence type="ECO:0000256" key="1">
    <source>
        <dbReference type="ARBA" id="ARBA00004514"/>
    </source>
</evidence>
<keyword evidence="8" id="KW-0378">Hydrolase</keyword>
<organism evidence="11">
    <name type="scientific">Mimiviridae sp. ChoanoV1</name>
    <dbReference type="NCBI Taxonomy" id="2596887"/>
    <lineage>
        <taxon>Viruses</taxon>
        <taxon>Varidnaviria</taxon>
        <taxon>Bamfordvirae</taxon>
        <taxon>Nucleocytoviricota</taxon>
        <taxon>Megaviricetes</taxon>
        <taxon>Imitervirales</taxon>
        <taxon>Schizomimiviridae</taxon>
    </lineage>
</organism>
<dbReference type="GO" id="GO:0003937">
    <property type="term" value="F:IMP cyclohydrolase activity"/>
    <property type="evidence" value="ECO:0007669"/>
    <property type="project" value="InterPro"/>
</dbReference>
<dbReference type="Pfam" id="PF01808">
    <property type="entry name" value="AICARFT_IMPCHas"/>
    <property type="match status" value="1"/>
</dbReference>
<sequence>MKLALVSVSDKSNLSVLVSYLLKNNFNIISTGGTYKYIIENIENNNIDLDTLEIHKRIIPVENFTGFPEILGGRVKTLHPKIYGGILYDSSILEHVKDFEKFNDTMYKLEKIDLVVVNLYPFSYTVERMKEPDEIIENIDIGGVSLIRAAAKNYKNVLVLTNPKDYNNFIHTYGYYSNLEIFRKELSLKAFQHTIEYDQNIVNYFDKRIRYRKYVEQQPIKYGCNPYQTNAFISSINDNTFPLKIINGNPGYINYLDALNSWLLVSEAHKNLGYITSTSFKHTAPAGVGISRGEILDSEIILYDLENYTKEELNKSHTARAYVRARNCDALSSFGDFIAISGIVDETCAKLIKREVSDGIIAKGYTKDAYHILKQKKKGRYPILEGKCDINYNRLEYREIMGLAMTQSCNDEIITDEYFKMVPTKNMEILQDKKEDLTLATITLKYTPSNSITIANNGQVIGIGSGQQNRVDCIKLAGNKANIFNLKRHPKSINLLSKFKDGIKRQDKINAVIKYVNGDFTDKELINWKLLFTEEIELLSENEKKDFLDENYQNLVLSSDAFFPFRDNIDYANRFNIKYILNPGGSIQDNNIIDACDEYEMYMAITGKRLFLH</sequence>
<evidence type="ECO:0000256" key="7">
    <source>
        <dbReference type="ARBA" id="ARBA00022755"/>
    </source>
</evidence>
<dbReference type="Gene3D" id="1.10.287.440">
    <property type="match status" value="1"/>
</dbReference>
<comment type="pathway">
    <text evidence="2">Purine metabolism; IMP biosynthesis via de novo pathway; IMP from 5-formamido-1-(5-phospho-D-ribosyl)imidazole-4-carboxamide: step 1/1.</text>
</comment>
<dbReference type="GO" id="GO:0004643">
    <property type="term" value="F:phosphoribosylaminoimidazolecarboxamide formyltransferase activity"/>
    <property type="evidence" value="ECO:0007669"/>
    <property type="project" value="InterPro"/>
</dbReference>
<dbReference type="GO" id="GO:0006189">
    <property type="term" value="P:'de novo' IMP biosynthetic process"/>
    <property type="evidence" value="ECO:0007669"/>
    <property type="project" value="UniProtKB-UniPathway"/>
</dbReference>
<dbReference type="NCBIfam" id="NF005492">
    <property type="entry name" value="PRK07106.1"/>
    <property type="match status" value="1"/>
</dbReference>
<keyword evidence="5" id="KW-0963">Cytoplasm</keyword>
<dbReference type="Gene3D" id="3.40.50.1380">
    <property type="entry name" value="Methylglyoxal synthase-like domain"/>
    <property type="match status" value="1"/>
</dbReference>
<dbReference type="PIRSF" id="PIRSF000414">
    <property type="entry name" value="AICARFT_IMPCHas"/>
    <property type="match status" value="1"/>
</dbReference>
<feature type="domain" description="MGS-like" evidence="10">
    <location>
        <begin position="1"/>
        <end position="161"/>
    </location>
</feature>
<keyword evidence="6" id="KW-0808">Transferase</keyword>
<evidence type="ECO:0000256" key="4">
    <source>
        <dbReference type="ARBA" id="ARBA00007667"/>
    </source>
</evidence>
<dbReference type="InterPro" id="IPR024050">
    <property type="entry name" value="AICAR_Tfase_insert_dom_sf"/>
</dbReference>
<evidence type="ECO:0000313" key="11">
    <source>
        <dbReference type="EMBL" id="QDY52049.1"/>
    </source>
</evidence>
<dbReference type="FunFam" id="3.40.50.1380:FF:000001">
    <property type="entry name" value="Bifunctional purine biosynthesis protein PurH"/>
    <property type="match status" value="1"/>
</dbReference>
<dbReference type="PANTHER" id="PTHR11692:SF0">
    <property type="entry name" value="BIFUNCTIONAL PURINE BIOSYNTHESIS PROTEIN ATIC"/>
    <property type="match status" value="1"/>
</dbReference>
<evidence type="ECO:0000256" key="2">
    <source>
        <dbReference type="ARBA" id="ARBA00004844"/>
    </source>
</evidence>
<dbReference type="CDD" id="cd01421">
    <property type="entry name" value="IMPCH"/>
    <property type="match status" value="1"/>
</dbReference>
<dbReference type="EMBL" id="MK250087">
    <property type="protein sequence ID" value="QDY52049.1"/>
    <property type="molecule type" value="Genomic_DNA"/>
</dbReference>
<dbReference type="Pfam" id="PF02142">
    <property type="entry name" value="MGS"/>
    <property type="match status" value="1"/>
</dbReference>
<name>A0A5B8HVF5_9VIRU</name>
<dbReference type="InterPro" id="IPR016193">
    <property type="entry name" value="Cytidine_deaminase-like"/>
</dbReference>
<accession>A0A5B8HVF5</accession>
<dbReference type="InterPro" id="IPR036914">
    <property type="entry name" value="MGS-like_dom_sf"/>
</dbReference>
<keyword evidence="7" id="KW-0658">Purine biosynthesis</keyword>
<comment type="pathway">
    <text evidence="3">Purine metabolism; IMP biosynthesis via de novo pathway; 5-formamido-1-(5-phospho-D-ribosyl)imidazole-4-carboxamide from 5-amino-1-(5-phospho-D-ribosyl)imidazole-4-carboxamide (10-formyl THF route): step 1/1.</text>
</comment>
<dbReference type="UniPathway" id="UPA00074">
    <property type="reaction ID" value="UER00133"/>
</dbReference>
<dbReference type="PANTHER" id="PTHR11692">
    <property type="entry name" value="BIFUNCTIONAL PURINE BIOSYNTHESIS PROTEIN PURH"/>
    <property type="match status" value="1"/>
</dbReference>
<comment type="similarity">
    <text evidence="4">Belongs to the PurH family.</text>
</comment>
<proteinExistence type="inferred from homology"/>
<dbReference type="Gene3D" id="3.40.140.20">
    <property type="match status" value="2"/>
</dbReference>